<reference evidence="1 2" key="2">
    <citation type="journal article" date="2017" name="Plant Pathol.">
        <title>Pathogenicity and virulence gene content of Xanthomonas strains infecting Araceae, formerly known as Xanthomonas axonopodis pv. dieffenbachiae.</title>
        <authorList>
            <person name="Constantin E.C."/>
            <person name="Haegeman A."/>
            <person name="Van Vaerenbergh J."/>
            <person name="Baeyen S."/>
            <person name="Van Malderghem C."/>
            <person name="Maes M."/>
            <person name="Cottyn B."/>
        </authorList>
    </citation>
    <scope>NUCLEOTIDE SEQUENCE [LARGE SCALE GENOMIC DNA]</scope>
    <source>
        <strain evidence="2">LMG9055</strain>
    </source>
</reference>
<evidence type="ECO:0000313" key="2">
    <source>
        <dbReference type="Proteomes" id="UP000050343"/>
    </source>
</evidence>
<protein>
    <submittedName>
        <fullName evidence="1">Uncharacterized protein</fullName>
    </submittedName>
</protein>
<name>A0A1V9GRN4_9XANT</name>
<dbReference type="EMBL" id="JPUO02000228">
    <property type="protein sequence ID" value="OQP73217.1"/>
    <property type="molecule type" value="Genomic_DNA"/>
</dbReference>
<sequence>MYNDNARAPTHAGTAVCAAICNDDSTVIKWLEYLAERGHGVATLRLDTDYVAPPRPNPEAAVG</sequence>
<reference evidence="1 2" key="1">
    <citation type="journal article" date="2016" name="Plant Pathol.">
        <title>Genetic characterization of strains named as Xanthomonas axonopodis pv. dieffenbachiae leads to a taxonomic revision of the X. axonopodis species complex.</title>
        <authorList>
            <person name="Constantin E.C."/>
            <person name="Cleenwerck I."/>
            <person name="Maes M."/>
            <person name="Baeyen S."/>
            <person name="Van Malderghem C."/>
            <person name="De Vos P."/>
            <person name="Cottyn B."/>
        </authorList>
    </citation>
    <scope>NUCLEOTIDE SEQUENCE [LARGE SCALE GENOMIC DNA]</scope>
    <source>
        <strain evidence="2">LMG9055</strain>
    </source>
</reference>
<evidence type="ECO:0000313" key="1">
    <source>
        <dbReference type="EMBL" id="OQP73217.1"/>
    </source>
</evidence>
<gene>
    <name evidence="1" type="ORF">IA54_014115</name>
</gene>
<comment type="caution">
    <text evidence="1">The sequence shown here is derived from an EMBL/GenBank/DDBJ whole genome shotgun (WGS) entry which is preliminary data.</text>
</comment>
<organism evidence="1 2">
    <name type="scientific">Xanthomonas phaseoli pv. syngonii LMG 9055</name>
    <dbReference type="NCBI Taxonomy" id="1437878"/>
    <lineage>
        <taxon>Bacteria</taxon>
        <taxon>Pseudomonadati</taxon>
        <taxon>Pseudomonadota</taxon>
        <taxon>Gammaproteobacteria</taxon>
        <taxon>Lysobacterales</taxon>
        <taxon>Lysobacteraceae</taxon>
        <taxon>Xanthomonas</taxon>
    </lineage>
</organism>
<accession>A0A1V9GRN4</accession>
<dbReference type="Proteomes" id="UP000050343">
    <property type="component" value="Unassembled WGS sequence"/>
</dbReference>
<proteinExistence type="predicted"/>
<dbReference type="AlphaFoldDB" id="A0A1V9GRN4"/>